<reference evidence="3" key="1">
    <citation type="submission" date="2016-06" db="UniProtKB">
        <authorList>
            <consortium name="WormBaseParasite"/>
        </authorList>
    </citation>
    <scope>IDENTIFICATION</scope>
</reference>
<dbReference type="EMBL" id="UZAK01034587">
    <property type="protein sequence ID" value="VDP45686.1"/>
    <property type="molecule type" value="Genomic_DNA"/>
</dbReference>
<dbReference type="WBParaSite" id="SCUD_0001169701-mRNA-1">
    <property type="protein sequence ID" value="SCUD_0001169701-mRNA-1"/>
    <property type="gene ID" value="SCUD_0001169701"/>
</dbReference>
<name>A0A183K9L4_9TREM</name>
<evidence type="ECO:0000313" key="1">
    <source>
        <dbReference type="EMBL" id="VDP45686.1"/>
    </source>
</evidence>
<reference evidence="1 2" key="2">
    <citation type="submission" date="2018-11" db="EMBL/GenBank/DDBJ databases">
        <authorList>
            <consortium name="Pathogen Informatics"/>
        </authorList>
    </citation>
    <scope>NUCLEOTIDE SEQUENCE [LARGE SCALE GENOMIC DNA]</scope>
    <source>
        <strain evidence="1">Dakar</strain>
        <strain evidence="2">Dakar, Senegal</strain>
    </source>
</reference>
<gene>
    <name evidence="1" type="ORF">SCUD_LOCUS11697</name>
</gene>
<keyword evidence="2" id="KW-1185">Reference proteome</keyword>
<evidence type="ECO:0000313" key="3">
    <source>
        <dbReference type="WBParaSite" id="SCUD_0001169701-mRNA-1"/>
    </source>
</evidence>
<dbReference type="Proteomes" id="UP000279833">
    <property type="component" value="Unassembled WGS sequence"/>
</dbReference>
<evidence type="ECO:0000313" key="2">
    <source>
        <dbReference type="Proteomes" id="UP000279833"/>
    </source>
</evidence>
<dbReference type="AlphaFoldDB" id="A0A183K9L4"/>
<organism evidence="3">
    <name type="scientific">Schistosoma curassoni</name>
    <dbReference type="NCBI Taxonomy" id="6186"/>
    <lineage>
        <taxon>Eukaryota</taxon>
        <taxon>Metazoa</taxon>
        <taxon>Spiralia</taxon>
        <taxon>Lophotrochozoa</taxon>
        <taxon>Platyhelminthes</taxon>
        <taxon>Trematoda</taxon>
        <taxon>Digenea</taxon>
        <taxon>Strigeidida</taxon>
        <taxon>Schistosomatoidea</taxon>
        <taxon>Schistosomatidae</taxon>
        <taxon>Schistosoma</taxon>
    </lineage>
</organism>
<accession>A0A183K9L4</accession>
<proteinExistence type="predicted"/>
<protein>
    <submittedName>
        <fullName evidence="3">T9SS type A sorting domain-containing protein</fullName>
    </submittedName>
</protein>
<sequence length="55" mass="6397">MVSIEVFYLHKGNHQVHISFRHSLLHDVESKLTFLIKLHQGLYLIQAVSSELLIL</sequence>